<comment type="caution">
    <text evidence="13">The sequence shown here is derived from an EMBL/GenBank/DDBJ whole genome shotgun (WGS) entry which is preliminary data.</text>
</comment>
<protein>
    <recommendedName>
        <fullName evidence="10">UDP-N-acetylglucosamine--N-acetylmuramyl-(pentapeptide) pyrophosphoryl-undecaprenol N-acetylglucosamine transferase</fullName>
        <ecNumber evidence="10">2.4.1.227</ecNumber>
    </recommendedName>
    <alternativeName>
        <fullName evidence="10">Undecaprenyl-PP-MurNAc-pentapeptide-UDPGlcNAc GlcNAc transferase</fullName>
    </alternativeName>
</protein>
<evidence type="ECO:0000256" key="5">
    <source>
        <dbReference type="ARBA" id="ARBA00022960"/>
    </source>
</evidence>
<dbReference type="GO" id="GO:0071555">
    <property type="term" value="P:cell wall organization"/>
    <property type="evidence" value="ECO:0007669"/>
    <property type="project" value="UniProtKB-KW"/>
</dbReference>
<evidence type="ECO:0000313" key="14">
    <source>
        <dbReference type="Proteomes" id="UP001229251"/>
    </source>
</evidence>
<feature type="binding site" evidence="10">
    <location>
        <begin position="14"/>
        <end position="16"/>
    </location>
    <ligand>
        <name>UDP-N-acetyl-alpha-D-glucosamine</name>
        <dbReference type="ChEBI" id="CHEBI:57705"/>
    </ligand>
</feature>
<dbReference type="GO" id="GO:0005886">
    <property type="term" value="C:plasma membrane"/>
    <property type="evidence" value="ECO:0007669"/>
    <property type="project" value="UniProtKB-SubCell"/>
</dbReference>
<evidence type="ECO:0000259" key="11">
    <source>
        <dbReference type="Pfam" id="PF03033"/>
    </source>
</evidence>
<feature type="binding site" evidence="10">
    <location>
        <position position="128"/>
    </location>
    <ligand>
        <name>UDP-N-acetyl-alpha-D-glucosamine</name>
        <dbReference type="ChEBI" id="CHEBI:57705"/>
    </ligand>
</feature>
<dbReference type="Gene3D" id="3.40.50.2000">
    <property type="entry name" value="Glycogen Phosphorylase B"/>
    <property type="match status" value="2"/>
</dbReference>
<dbReference type="GO" id="GO:0009252">
    <property type="term" value="P:peptidoglycan biosynthetic process"/>
    <property type="evidence" value="ECO:0007669"/>
    <property type="project" value="UniProtKB-UniRule"/>
</dbReference>
<evidence type="ECO:0000256" key="6">
    <source>
        <dbReference type="ARBA" id="ARBA00022984"/>
    </source>
</evidence>
<dbReference type="Pfam" id="PF03033">
    <property type="entry name" value="Glyco_transf_28"/>
    <property type="match status" value="1"/>
</dbReference>
<evidence type="ECO:0000256" key="3">
    <source>
        <dbReference type="ARBA" id="ARBA00022676"/>
    </source>
</evidence>
<dbReference type="Pfam" id="PF04101">
    <property type="entry name" value="Glyco_tran_28_C"/>
    <property type="match status" value="1"/>
</dbReference>
<comment type="caution">
    <text evidence="10">Lacks conserved residue(s) required for the propagation of feature annotation.</text>
</comment>
<dbReference type="PANTHER" id="PTHR21015:SF22">
    <property type="entry name" value="GLYCOSYLTRANSFERASE"/>
    <property type="match status" value="1"/>
</dbReference>
<comment type="subcellular location">
    <subcellularLocation>
        <location evidence="10">Cell membrane</location>
        <topology evidence="10">Peripheral membrane protein</topology>
        <orientation evidence="10">Cytoplasmic side</orientation>
    </subcellularLocation>
</comment>
<keyword evidence="7 10" id="KW-0472">Membrane</keyword>
<evidence type="ECO:0000313" key="13">
    <source>
        <dbReference type="EMBL" id="MDK7186763.1"/>
    </source>
</evidence>
<keyword evidence="5 10" id="KW-0133">Cell shape</keyword>
<sequence>MKEIKRIIFSGGGTGGHIYPAMALYRRMKEKNPELEVLYIGTKRGLESAIVPKAGLNFASIEIEGIKRSLSLENLLVGYKMLAATHKAKKIIREFNPDVVVGTGGYVCGPVILAASRLGIPTLIHEQNSIAGITNKFLARFVDKIAICFDDVRKDFKKYTHKIRLTGNPRGQEACQIKSDPMILSREFDLDNSKRTLLIFGGSRGAPAINQAALEGIDHWLKSNYQVIIVTGRDHYSSLDQKKLEEINSSANVRVLAYIDNMPELFPVIDLVVCRAGATTLTELTALSLPSILIPSPYVTANHQEANAQSLVKESAAEMILEKDLNHERLEEMVDRLMHDGISLDTMSKNAGRLGIRDASDRIIKLLENIKD</sequence>
<feature type="binding site" evidence="10">
    <location>
        <position position="259"/>
    </location>
    <ligand>
        <name>UDP-N-acetyl-alpha-D-glucosamine</name>
        <dbReference type="ChEBI" id="CHEBI:57705"/>
    </ligand>
</feature>
<keyword evidence="4 10" id="KW-0808">Transferase</keyword>
<evidence type="ECO:0000256" key="4">
    <source>
        <dbReference type="ARBA" id="ARBA00022679"/>
    </source>
</evidence>
<evidence type="ECO:0000256" key="9">
    <source>
        <dbReference type="ARBA" id="ARBA00023316"/>
    </source>
</evidence>
<dbReference type="Proteomes" id="UP001229251">
    <property type="component" value="Unassembled WGS sequence"/>
</dbReference>
<evidence type="ECO:0000256" key="2">
    <source>
        <dbReference type="ARBA" id="ARBA00022618"/>
    </source>
</evidence>
<proteinExistence type="inferred from homology"/>
<dbReference type="GO" id="GO:0005975">
    <property type="term" value="P:carbohydrate metabolic process"/>
    <property type="evidence" value="ECO:0007669"/>
    <property type="project" value="InterPro"/>
</dbReference>
<reference evidence="13" key="1">
    <citation type="submission" date="2023-05" db="EMBL/GenBank/DDBJ databases">
        <title>Cataloging the Phylogenetic Diversity of Human Bladder Bacteria.</title>
        <authorList>
            <person name="Du J."/>
        </authorList>
    </citation>
    <scope>NUCLEOTIDE SEQUENCE</scope>
    <source>
        <strain evidence="13">UMB1231</strain>
    </source>
</reference>
<feature type="domain" description="Glycosyl transferase family 28 C-terminal" evidence="12">
    <location>
        <begin position="196"/>
        <end position="363"/>
    </location>
</feature>
<evidence type="ECO:0000256" key="10">
    <source>
        <dbReference type="HAMAP-Rule" id="MF_00033"/>
    </source>
</evidence>
<keyword evidence="9 10" id="KW-0961">Cell wall biogenesis/degradation</keyword>
<comment type="function">
    <text evidence="10">Cell wall formation. Catalyzes the transfer of a GlcNAc subunit on undecaprenyl-pyrophosphoryl-MurNAc-pentapeptide (lipid intermediate I) to form undecaprenyl-pyrophosphoryl-MurNAc-(pentapeptide)GlcNAc (lipid intermediate II).</text>
</comment>
<evidence type="ECO:0000259" key="12">
    <source>
        <dbReference type="Pfam" id="PF04101"/>
    </source>
</evidence>
<feature type="binding site" evidence="10">
    <location>
        <position position="304"/>
    </location>
    <ligand>
        <name>UDP-N-acetyl-alpha-D-glucosamine</name>
        <dbReference type="ChEBI" id="CHEBI:57705"/>
    </ligand>
</feature>
<dbReference type="EMBL" id="JASOOE010000003">
    <property type="protein sequence ID" value="MDK7186763.1"/>
    <property type="molecule type" value="Genomic_DNA"/>
</dbReference>
<keyword evidence="6 10" id="KW-0573">Peptidoglycan synthesis</keyword>
<accession>A0AAJ1Q5A2</accession>
<dbReference type="AlphaFoldDB" id="A0AAJ1Q5A2"/>
<dbReference type="CDD" id="cd03785">
    <property type="entry name" value="GT28_MurG"/>
    <property type="match status" value="1"/>
</dbReference>
<evidence type="ECO:0000256" key="7">
    <source>
        <dbReference type="ARBA" id="ARBA00023136"/>
    </source>
</evidence>
<comment type="catalytic activity">
    <reaction evidence="10">
        <text>Mur2Ac(oyl-L-Ala-gamma-D-Glu-L-Lys-D-Ala-D-Ala)-di-trans,octa-cis-undecaprenyl diphosphate + UDP-N-acetyl-alpha-D-glucosamine = beta-D-GlcNAc-(1-&gt;4)-Mur2Ac(oyl-L-Ala-gamma-D-Glu-L-Lys-D-Ala-D-Ala)-di-trans,octa-cis-undecaprenyl diphosphate + UDP + H(+)</text>
        <dbReference type="Rhea" id="RHEA:23192"/>
        <dbReference type="ChEBI" id="CHEBI:15378"/>
        <dbReference type="ChEBI" id="CHEBI:57705"/>
        <dbReference type="ChEBI" id="CHEBI:58223"/>
        <dbReference type="ChEBI" id="CHEBI:60032"/>
        <dbReference type="ChEBI" id="CHEBI:60033"/>
        <dbReference type="EC" id="2.4.1.227"/>
    </reaction>
</comment>
<keyword evidence="2 10" id="KW-0132">Cell division</keyword>
<keyword evidence="8 10" id="KW-0131">Cell cycle</keyword>
<dbReference type="HAMAP" id="MF_00033">
    <property type="entry name" value="MurG"/>
    <property type="match status" value="1"/>
</dbReference>
<dbReference type="GO" id="GO:0050511">
    <property type="term" value="F:undecaprenyldiphospho-muramoylpentapeptide beta-N-acetylglucosaminyltransferase activity"/>
    <property type="evidence" value="ECO:0007669"/>
    <property type="project" value="UniProtKB-UniRule"/>
</dbReference>
<dbReference type="PANTHER" id="PTHR21015">
    <property type="entry name" value="UDP-N-ACETYLGLUCOSAMINE--N-ACETYLMURAMYL-(PENTAPEPTIDE) PYROPHOSPHORYL-UNDECAPRENOL N-ACETYLGLUCOSAMINE TRANSFERASE 1"/>
    <property type="match status" value="1"/>
</dbReference>
<organism evidence="13 14">
    <name type="scientific">Facklamia hominis</name>
    <dbReference type="NCBI Taxonomy" id="178214"/>
    <lineage>
        <taxon>Bacteria</taxon>
        <taxon>Bacillati</taxon>
        <taxon>Bacillota</taxon>
        <taxon>Bacilli</taxon>
        <taxon>Lactobacillales</taxon>
        <taxon>Aerococcaceae</taxon>
        <taxon>Facklamia</taxon>
    </lineage>
</organism>
<feature type="binding site" evidence="10">
    <location>
        <position position="203"/>
    </location>
    <ligand>
        <name>UDP-N-acetyl-alpha-D-glucosamine</name>
        <dbReference type="ChEBI" id="CHEBI:57705"/>
    </ligand>
</feature>
<dbReference type="GO" id="GO:0051301">
    <property type="term" value="P:cell division"/>
    <property type="evidence" value="ECO:0007669"/>
    <property type="project" value="UniProtKB-KW"/>
</dbReference>
<dbReference type="EC" id="2.4.1.227" evidence="10"/>
<evidence type="ECO:0000256" key="1">
    <source>
        <dbReference type="ARBA" id="ARBA00022475"/>
    </source>
</evidence>
<name>A0AAJ1Q5A2_9LACT</name>
<dbReference type="InterPro" id="IPR006009">
    <property type="entry name" value="GlcNAc_MurG"/>
</dbReference>
<comment type="pathway">
    <text evidence="10">Cell wall biogenesis; peptidoglycan biosynthesis.</text>
</comment>
<keyword evidence="3 10" id="KW-0328">Glycosyltransferase</keyword>
<dbReference type="InterPro" id="IPR004276">
    <property type="entry name" value="GlycoTrans_28_N"/>
</dbReference>
<feature type="domain" description="Glycosyltransferase family 28 N-terminal" evidence="11">
    <location>
        <begin position="7"/>
        <end position="147"/>
    </location>
</feature>
<keyword evidence="1 10" id="KW-1003">Cell membrane</keyword>
<dbReference type="RefSeq" id="WP_070609802.1">
    <property type="nucleotide sequence ID" value="NZ_JASOOE010000003.1"/>
</dbReference>
<dbReference type="GO" id="GO:0008360">
    <property type="term" value="P:regulation of cell shape"/>
    <property type="evidence" value="ECO:0007669"/>
    <property type="project" value="UniProtKB-KW"/>
</dbReference>
<evidence type="ECO:0000256" key="8">
    <source>
        <dbReference type="ARBA" id="ARBA00023306"/>
    </source>
</evidence>
<dbReference type="NCBIfam" id="TIGR01133">
    <property type="entry name" value="murG"/>
    <property type="match status" value="1"/>
</dbReference>
<dbReference type="InterPro" id="IPR007235">
    <property type="entry name" value="Glyco_trans_28_C"/>
</dbReference>
<dbReference type="SUPFAM" id="SSF53756">
    <property type="entry name" value="UDP-Glycosyltransferase/glycogen phosphorylase"/>
    <property type="match status" value="1"/>
</dbReference>
<comment type="similarity">
    <text evidence="10">Belongs to the glycosyltransferase 28 family. MurG subfamily.</text>
</comment>
<gene>
    <name evidence="10 13" type="primary">murG</name>
    <name evidence="13" type="ORF">QP433_02090</name>
</gene>